<comment type="similarity">
    <text evidence="1">Belongs to the peptidase S1 family.</text>
</comment>
<dbReference type="InterPro" id="IPR043504">
    <property type="entry name" value="Peptidase_S1_PA_chymotrypsin"/>
</dbReference>
<dbReference type="VEuPathDB" id="FungiDB:ASPZODRAFT_28233"/>
<evidence type="ECO:0000313" key="12">
    <source>
        <dbReference type="Proteomes" id="UP000184188"/>
    </source>
</evidence>
<dbReference type="InterPro" id="IPR018114">
    <property type="entry name" value="TRYPSIN_HIS"/>
</dbReference>
<evidence type="ECO:0000259" key="10">
    <source>
        <dbReference type="Pfam" id="PF00089"/>
    </source>
</evidence>
<keyword evidence="3 7" id="KW-0645">Protease</keyword>
<reference evidence="12" key="1">
    <citation type="journal article" date="2017" name="Genome Biol.">
        <title>Comparative genomics reveals high biological diversity and specific adaptations in the industrially and medically important fungal genus Aspergillus.</title>
        <authorList>
            <person name="de Vries R.P."/>
            <person name="Riley R."/>
            <person name="Wiebenga A."/>
            <person name="Aguilar-Osorio G."/>
            <person name="Amillis S."/>
            <person name="Uchima C.A."/>
            <person name="Anderluh G."/>
            <person name="Asadollahi M."/>
            <person name="Askin M."/>
            <person name="Barry K."/>
            <person name="Battaglia E."/>
            <person name="Bayram O."/>
            <person name="Benocci T."/>
            <person name="Braus-Stromeyer S.A."/>
            <person name="Caldana C."/>
            <person name="Canovas D."/>
            <person name="Cerqueira G.C."/>
            <person name="Chen F."/>
            <person name="Chen W."/>
            <person name="Choi C."/>
            <person name="Clum A."/>
            <person name="Dos Santos R.A."/>
            <person name="Damasio A.R."/>
            <person name="Diallinas G."/>
            <person name="Emri T."/>
            <person name="Fekete E."/>
            <person name="Flipphi M."/>
            <person name="Freyberg S."/>
            <person name="Gallo A."/>
            <person name="Gournas C."/>
            <person name="Habgood R."/>
            <person name="Hainaut M."/>
            <person name="Harispe M.L."/>
            <person name="Henrissat B."/>
            <person name="Hilden K.S."/>
            <person name="Hope R."/>
            <person name="Hossain A."/>
            <person name="Karabika E."/>
            <person name="Karaffa L."/>
            <person name="Karanyi Z."/>
            <person name="Krasevec N."/>
            <person name="Kuo A."/>
            <person name="Kusch H."/>
            <person name="LaButti K."/>
            <person name="Lagendijk E.L."/>
            <person name="Lapidus A."/>
            <person name="Levasseur A."/>
            <person name="Lindquist E."/>
            <person name="Lipzen A."/>
            <person name="Logrieco A.F."/>
            <person name="MacCabe A."/>
            <person name="Maekelae M.R."/>
            <person name="Malavazi I."/>
            <person name="Melin P."/>
            <person name="Meyer V."/>
            <person name="Mielnichuk N."/>
            <person name="Miskei M."/>
            <person name="Molnar A.P."/>
            <person name="Mule G."/>
            <person name="Ngan C.Y."/>
            <person name="Orejas M."/>
            <person name="Orosz E."/>
            <person name="Ouedraogo J.P."/>
            <person name="Overkamp K.M."/>
            <person name="Park H.-S."/>
            <person name="Perrone G."/>
            <person name="Piumi F."/>
            <person name="Punt P.J."/>
            <person name="Ram A.F."/>
            <person name="Ramon A."/>
            <person name="Rauscher S."/>
            <person name="Record E."/>
            <person name="Riano-Pachon D.M."/>
            <person name="Robert V."/>
            <person name="Roehrig J."/>
            <person name="Ruller R."/>
            <person name="Salamov A."/>
            <person name="Salih N.S."/>
            <person name="Samson R.A."/>
            <person name="Sandor E."/>
            <person name="Sanguinetti M."/>
            <person name="Schuetze T."/>
            <person name="Sepcic K."/>
            <person name="Shelest E."/>
            <person name="Sherlock G."/>
            <person name="Sophianopoulou V."/>
            <person name="Squina F.M."/>
            <person name="Sun H."/>
            <person name="Susca A."/>
            <person name="Todd R.B."/>
            <person name="Tsang A."/>
            <person name="Unkles S.E."/>
            <person name="van de Wiele N."/>
            <person name="van Rossen-Uffink D."/>
            <person name="Oliveira J.V."/>
            <person name="Vesth T.C."/>
            <person name="Visser J."/>
            <person name="Yu J.-H."/>
            <person name="Zhou M."/>
            <person name="Andersen M.R."/>
            <person name="Archer D.B."/>
            <person name="Baker S.E."/>
            <person name="Benoit I."/>
            <person name="Brakhage A.A."/>
            <person name="Braus G.H."/>
            <person name="Fischer R."/>
            <person name="Frisvad J.C."/>
            <person name="Goldman G.H."/>
            <person name="Houbraken J."/>
            <person name="Oakley B."/>
            <person name="Pocsi I."/>
            <person name="Scazzocchio C."/>
            <person name="Seiboth B."/>
            <person name="vanKuyk P.A."/>
            <person name="Wortman J."/>
            <person name="Dyer P.S."/>
            <person name="Grigoriev I.V."/>
        </authorList>
    </citation>
    <scope>NUCLEOTIDE SEQUENCE [LARGE SCALE GENOMIC DNA]</scope>
    <source>
        <strain evidence="12">CBS 506.65</strain>
    </source>
</reference>
<evidence type="ECO:0000256" key="7">
    <source>
        <dbReference type="RuleBase" id="RU004296"/>
    </source>
</evidence>
<feature type="region of interest" description="Disordered" evidence="9">
    <location>
        <begin position="355"/>
        <end position="388"/>
    </location>
</feature>
<evidence type="ECO:0000256" key="5">
    <source>
        <dbReference type="ARBA" id="ARBA00022801"/>
    </source>
</evidence>
<gene>
    <name evidence="11" type="ORF">ASPZODRAFT_28233</name>
</gene>
<dbReference type="PANTHER" id="PTHR15462:SF8">
    <property type="entry name" value="SERINE PROTEASE"/>
    <property type="match status" value="1"/>
</dbReference>
<dbReference type="SUPFAM" id="SSF50494">
    <property type="entry name" value="Trypsin-like serine proteases"/>
    <property type="match status" value="1"/>
</dbReference>
<feature type="compositionally biased region" description="Basic and acidic residues" evidence="9">
    <location>
        <begin position="363"/>
        <end position="379"/>
    </location>
</feature>
<dbReference type="InterPro" id="IPR050966">
    <property type="entry name" value="Glutamyl_endopeptidase"/>
</dbReference>
<dbReference type="PROSITE" id="PS00135">
    <property type="entry name" value="TRYPSIN_SER"/>
    <property type="match status" value="1"/>
</dbReference>
<organism evidence="11 12">
    <name type="scientific">Penicilliopsis zonata CBS 506.65</name>
    <dbReference type="NCBI Taxonomy" id="1073090"/>
    <lineage>
        <taxon>Eukaryota</taxon>
        <taxon>Fungi</taxon>
        <taxon>Dikarya</taxon>
        <taxon>Ascomycota</taxon>
        <taxon>Pezizomycotina</taxon>
        <taxon>Eurotiomycetes</taxon>
        <taxon>Eurotiomycetidae</taxon>
        <taxon>Eurotiales</taxon>
        <taxon>Aspergillaceae</taxon>
        <taxon>Penicilliopsis</taxon>
    </lineage>
</organism>
<dbReference type="Proteomes" id="UP000184188">
    <property type="component" value="Unassembled WGS sequence"/>
</dbReference>
<dbReference type="InterPro" id="IPR033116">
    <property type="entry name" value="TRYPSIN_SER"/>
</dbReference>
<name>A0A1L9S8T7_9EURO</name>
<dbReference type="GO" id="GO:0004252">
    <property type="term" value="F:serine-type endopeptidase activity"/>
    <property type="evidence" value="ECO:0007669"/>
    <property type="project" value="InterPro"/>
</dbReference>
<evidence type="ECO:0000256" key="9">
    <source>
        <dbReference type="SAM" id="MobiDB-lite"/>
    </source>
</evidence>
<dbReference type="EC" id="3.4.21.-" evidence="7"/>
<dbReference type="GeneID" id="34614586"/>
<protein>
    <recommendedName>
        <fullName evidence="7">Serine protease</fullName>
        <ecNumber evidence="7">3.4.21.-</ecNumber>
    </recommendedName>
</protein>
<evidence type="ECO:0000256" key="2">
    <source>
        <dbReference type="ARBA" id="ARBA00008764"/>
    </source>
</evidence>
<evidence type="ECO:0000256" key="6">
    <source>
        <dbReference type="ARBA" id="ARBA00022825"/>
    </source>
</evidence>
<evidence type="ECO:0000256" key="8">
    <source>
        <dbReference type="SAM" id="Coils"/>
    </source>
</evidence>
<dbReference type="AlphaFoldDB" id="A0A1L9S8T7"/>
<dbReference type="OrthoDB" id="3693942at2759"/>
<dbReference type="PANTHER" id="PTHR15462">
    <property type="entry name" value="SERINE PROTEASE"/>
    <property type="match status" value="1"/>
</dbReference>
<comment type="similarity">
    <text evidence="2 7">Belongs to the peptidase S1B family.</text>
</comment>
<evidence type="ECO:0000256" key="1">
    <source>
        <dbReference type="ARBA" id="ARBA00007664"/>
    </source>
</evidence>
<dbReference type="Gene3D" id="2.40.10.10">
    <property type="entry name" value="Trypsin-like serine proteases"/>
    <property type="match status" value="2"/>
</dbReference>
<dbReference type="InterPro" id="IPR001254">
    <property type="entry name" value="Trypsin_dom"/>
</dbReference>
<dbReference type="PROSITE" id="PS00134">
    <property type="entry name" value="TRYPSIN_HIS"/>
    <property type="match status" value="1"/>
</dbReference>
<keyword evidence="5 7" id="KW-0378">Hydrolase</keyword>
<dbReference type="Pfam" id="PF00089">
    <property type="entry name" value="Trypsin"/>
    <property type="match status" value="1"/>
</dbReference>
<evidence type="ECO:0000256" key="3">
    <source>
        <dbReference type="ARBA" id="ARBA00022670"/>
    </source>
</evidence>
<keyword evidence="6 7" id="KW-0720">Serine protease</keyword>
<dbReference type="InterPro" id="IPR008256">
    <property type="entry name" value="Peptidase_S1B"/>
</dbReference>
<dbReference type="RefSeq" id="XP_022578083.1">
    <property type="nucleotide sequence ID" value="XM_022728122.1"/>
</dbReference>
<dbReference type="EMBL" id="KV878351">
    <property type="protein sequence ID" value="OJJ43573.1"/>
    <property type="molecule type" value="Genomic_DNA"/>
</dbReference>
<evidence type="ECO:0000256" key="4">
    <source>
        <dbReference type="ARBA" id="ARBA00022729"/>
    </source>
</evidence>
<keyword evidence="12" id="KW-1185">Reference proteome</keyword>
<dbReference type="PRINTS" id="PR00839">
    <property type="entry name" value="V8PROTEASE"/>
</dbReference>
<dbReference type="STRING" id="1073090.A0A1L9S8T7"/>
<proteinExistence type="inferred from homology"/>
<feature type="region of interest" description="Disordered" evidence="9">
    <location>
        <begin position="310"/>
        <end position="333"/>
    </location>
</feature>
<keyword evidence="8" id="KW-0175">Coiled coil</keyword>
<dbReference type="GO" id="GO:0006508">
    <property type="term" value="P:proteolysis"/>
    <property type="evidence" value="ECO:0007669"/>
    <property type="project" value="UniProtKB-KW"/>
</dbReference>
<evidence type="ECO:0000313" key="11">
    <source>
        <dbReference type="EMBL" id="OJJ43573.1"/>
    </source>
</evidence>
<feature type="coiled-coil region" evidence="8">
    <location>
        <begin position="871"/>
        <end position="949"/>
    </location>
</feature>
<sequence length="1256" mass="141304">MAVSTNNIVFKRTLVAAWDLQDPDLDKPSKRSRQRATERLGMGGDRRNKVARQHILPGGKYRAICKLFMGFSGSKGFEYMGTGWLITQDIVVTAAHCLYDSDGGYLRYIKVYIGYEGPEDSALRRNACEKRLGKIATIPAEYIKTGHTIHDVGFIKLEEPFNNVEPFQPEETPKFSKAMNLGVVGYPGDIEGGNEMYEHWDQTDIDLAKNGLLNYWIDTEAGESGSPILREIRGTQRFAPIGVHTDGGSPNSGSVIGPLGNSFADYTAAIKIKQTKTLPPGAERMPVPRLVGARNLEYITIPASKGSVTPIESYGEDPAGKRHGKESSAMPGSMFGSVWRSNEHKEAGRIISDLESPTKGRPAQHEKAKEAARRVRDLESGLSGSRKKEFGPEAHVFIRELVNYMKMHRGLPLPYRADGVQHWDPLHLPGRQERAGSRRTAEMYTGRPQTLPATAYKESGPPTGETQEDLIKQVDERMQTEQGPQTKFFLNFPPKLTGEAKKELRKTMRYVQEWQCWAYGLAALKTQQQVRQGKLTAEASQLGAVKRSTYENMVYDHIMRSSPWLAKTKDEVQVRRFKESKANFHTSLIQAVISGFTLPGEFMKTLHEALDSISSGILEVSKKSRSVELQYFIMLTKYDYESLSETIQASIRVISFKTNASVNSFTFGKSSYADVDMEFTYHQYQCNFNTELYGSTQEEMNRKVVEAGRKFSGLSVDDIDLQVESTSSSHESVGRVYDPRHKQCALVQDTETTYDSIVGNLAQLTNVQKGLDNDDADILNTESVDAGVAALIGMRLAMQGQQQLKEVIPHQKEEVITQFPQYWQLIGSLVFKQLFPDTSIPRALRFHTAEKDLQGELEKQIDKTQSMERHNESLLHALDAAKAKADAQEKEIMEEREIVKALRKLVSSDKIDDELKSAELQIEKLKAEVEKVEHDKNDAEGRERKLKDQLEKNEHPYAFRLKNLLSIPGLTNWARRGVVDLVTDSDTERPDAFESKEIRFGDDPFLEDMVFMKPNVLTGISGLKSASKSLDFSTMPTDVELEEFTLFHKRDCLLRKFTVNWLAISDFNADIMIRRCDLDCSDIAEGALVIEKDIQMLIPHKSGIYTYIDTLRTASSSLAEEIQFRLSVSENYRVVTDWSLNCFTRIGYVYLAIGQGMNNRRVKAGYIEHGSQLGPLHNWTVEFDKEFPFTEPPAVFIALNSFGKCKPELLHFSARLGSVDMQRMEVTTSKDCNVGGPDFVKFLWIAVEPSAPDGGP</sequence>
<keyword evidence="4" id="KW-0732">Signal</keyword>
<feature type="domain" description="Peptidase S1" evidence="10">
    <location>
        <begin position="74"/>
        <end position="253"/>
    </location>
</feature>
<accession>A0A1L9S8T7</accession>
<dbReference type="InterPro" id="IPR009003">
    <property type="entry name" value="Peptidase_S1_PA"/>
</dbReference>